<keyword evidence="4 6" id="KW-1133">Transmembrane helix</keyword>
<dbReference type="EMBL" id="CVRI01000063">
    <property type="protein sequence ID" value="CRL04668.1"/>
    <property type="molecule type" value="Genomic_DNA"/>
</dbReference>
<gene>
    <name evidence="7" type="ORF">CLUMA_CG017732</name>
</gene>
<name>A0A1J1IYN6_9DIPT</name>
<evidence type="ECO:0000256" key="3">
    <source>
        <dbReference type="ARBA" id="ARBA00022692"/>
    </source>
</evidence>
<dbReference type="OrthoDB" id="6366728at2759"/>
<sequence length="238" mass="27872">MFTAPTINQINKIQNFILNLVVDAPSLNYSMCYLLLIAAIYKRFKYVDQLLTQSNVSLSTIKKLRRIHDKLLDTLNLINSCFIIYVLCILGGVFITIVFNLYSLYHFLEANVQDAKSIIANFMMLFTLIFPLLQSLWIITYSKWIAEDNLKIRTFINAKLTRNQKFLESLNLFEMQLQHRKPRISVGLFDVDLKFLFTFITAFKPSNTHHKVILIRRLVQRLNFNLLGFESKAKDIHL</sequence>
<evidence type="ECO:0000256" key="4">
    <source>
        <dbReference type="ARBA" id="ARBA00022989"/>
    </source>
</evidence>
<evidence type="ECO:0000313" key="7">
    <source>
        <dbReference type="EMBL" id="CRL04668.1"/>
    </source>
</evidence>
<dbReference type="Pfam" id="PF08395">
    <property type="entry name" value="7tm_7"/>
    <property type="match status" value="1"/>
</dbReference>
<dbReference type="Proteomes" id="UP000183832">
    <property type="component" value="Unassembled WGS sequence"/>
</dbReference>
<dbReference type="GO" id="GO:0050909">
    <property type="term" value="P:sensory perception of taste"/>
    <property type="evidence" value="ECO:0007669"/>
    <property type="project" value="InterPro"/>
</dbReference>
<feature type="transmembrane region" description="Helical" evidence="6">
    <location>
        <begin position="75"/>
        <end position="99"/>
    </location>
</feature>
<keyword evidence="2" id="KW-1003">Cell membrane</keyword>
<dbReference type="GO" id="GO:0005886">
    <property type="term" value="C:plasma membrane"/>
    <property type="evidence" value="ECO:0007669"/>
    <property type="project" value="UniProtKB-SubCell"/>
</dbReference>
<evidence type="ECO:0000256" key="1">
    <source>
        <dbReference type="ARBA" id="ARBA00004651"/>
    </source>
</evidence>
<reference evidence="7 8" key="1">
    <citation type="submission" date="2015-04" db="EMBL/GenBank/DDBJ databases">
        <authorList>
            <person name="Syromyatnikov M.Y."/>
            <person name="Popov V.N."/>
        </authorList>
    </citation>
    <scope>NUCLEOTIDE SEQUENCE [LARGE SCALE GENOMIC DNA]</scope>
</reference>
<keyword evidence="3 6" id="KW-0812">Transmembrane</keyword>
<dbReference type="InterPro" id="IPR013604">
    <property type="entry name" value="7TM_chemorcpt"/>
</dbReference>
<feature type="transmembrane region" description="Helical" evidence="6">
    <location>
        <begin position="26"/>
        <end position="44"/>
    </location>
</feature>
<keyword evidence="8" id="KW-1185">Reference proteome</keyword>
<evidence type="ECO:0000256" key="6">
    <source>
        <dbReference type="SAM" id="Phobius"/>
    </source>
</evidence>
<dbReference type="STRING" id="568069.A0A1J1IYN6"/>
<organism evidence="7 8">
    <name type="scientific">Clunio marinus</name>
    <dbReference type="NCBI Taxonomy" id="568069"/>
    <lineage>
        <taxon>Eukaryota</taxon>
        <taxon>Metazoa</taxon>
        <taxon>Ecdysozoa</taxon>
        <taxon>Arthropoda</taxon>
        <taxon>Hexapoda</taxon>
        <taxon>Insecta</taxon>
        <taxon>Pterygota</taxon>
        <taxon>Neoptera</taxon>
        <taxon>Endopterygota</taxon>
        <taxon>Diptera</taxon>
        <taxon>Nematocera</taxon>
        <taxon>Chironomoidea</taxon>
        <taxon>Chironomidae</taxon>
        <taxon>Clunio</taxon>
    </lineage>
</organism>
<accession>A0A1J1IYN6</accession>
<proteinExistence type="predicted"/>
<dbReference type="AlphaFoldDB" id="A0A1J1IYN6"/>
<protein>
    <submittedName>
        <fullName evidence="7">CLUMA_CG017732, isoform A</fullName>
    </submittedName>
</protein>
<evidence type="ECO:0000313" key="8">
    <source>
        <dbReference type="Proteomes" id="UP000183832"/>
    </source>
</evidence>
<evidence type="ECO:0000256" key="5">
    <source>
        <dbReference type="ARBA" id="ARBA00023136"/>
    </source>
</evidence>
<evidence type="ECO:0000256" key="2">
    <source>
        <dbReference type="ARBA" id="ARBA00022475"/>
    </source>
</evidence>
<comment type="subcellular location">
    <subcellularLocation>
        <location evidence="1">Cell membrane</location>
        <topology evidence="1">Multi-pass membrane protein</topology>
    </subcellularLocation>
</comment>
<keyword evidence="5 6" id="KW-0472">Membrane</keyword>
<feature type="transmembrane region" description="Helical" evidence="6">
    <location>
        <begin position="119"/>
        <end position="141"/>
    </location>
</feature>